<keyword evidence="1" id="KW-0479">Metal-binding</keyword>
<dbReference type="InterPro" id="IPR001878">
    <property type="entry name" value="Znf_CCHC"/>
</dbReference>
<dbReference type="AlphaFoldDB" id="A0A9Q3H5H4"/>
<dbReference type="PROSITE" id="PS50158">
    <property type="entry name" value="ZF_CCHC"/>
    <property type="match status" value="1"/>
</dbReference>
<organism evidence="3 4">
    <name type="scientific">Austropuccinia psidii MF-1</name>
    <dbReference type="NCBI Taxonomy" id="1389203"/>
    <lineage>
        <taxon>Eukaryota</taxon>
        <taxon>Fungi</taxon>
        <taxon>Dikarya</taxon>
        <taxon>Basidiomycota</taxon>
        <taxon>Pucciniomycotina</taxon>
        <taxon>Pucciniomycetes</taxon>
        <taxon>Pucciniales</taxon>
        <taxon>Sphaerophragmiaceae</taxon>
        <taxon>Austropuccinia</taxon>
    </lineage>
</organism>
<protein>
    <recommendedName>
        <fullName evidence="2">CCHC-type domain-containing protein</fullName>
    </recommendedName>
</protein>
<evidence type="ECO:0000313" key="4">
    <source>
        <dbReference type="Proteomes" id="UP000765509"/>
    </source>
</evidence>
<keyword evidence="1" id="KW-0862">Zinc</keyword>
<dbReference type="GO" id="GO:0003676">
    <property type="term" value="F:nucleic acid binding"/>
    <property type="evidence" value="ECO:0007669"/>
    <property type="project" value="InterPro"/>
</dbReference>
<dbReference type="GO" id="GO:0008270">
    <property type="term" value="F:zinc ion binding"/>
    <property type="evidence" value="ECO:0007669"/>
    <property type="project" value="UniProtKB-KW"/>
</dbReference>
<evidence type="ECO:0000256" key="1">
    <source>
        <dbReference type="PROSITE-ProRule" id="PRU00047"/>
    </source>
</evidence>
<dbReference type="OrthoDB" id="1099063at2759"/>
<reference evidence="3" key="1">
    <citation type="submission" date="2021-03" db="EMBL/GenBank/DDBJ databases">
        <title>Draft genome sequence of rust myrtle Austropuccinia psidii MF-1, a brazilian biotype.</title>
        <authorList>
            <person name="Quecine M.C."/>
            <person name="Pachon D.M.R."/>
            <person name="Bonatelli M.L."/>
            <person name="Correr F.H."/>
            <person name="Franceschini L.M."/>
            <person name="Leite T.F."/>
            <person name="Margarido G.R.A."/>
            <person name="Almeida C.A."/>
            <person name="Ferrarezi J.A."/>
            <person name="Labate C.A."/>
        </authorList>
    </citation>
    <scope>NUCLEOTIDE SEQUENCE</scope>
    <source>
        <strain evidence="3">MF-1</strain>
    </source>
</reference>
<evidence type="ECO:0000313" key="3">
    <source>
        <dbReference type="EMBL" id="MBW0492026.1"/>
    </source>
</evidence>
<keyword evidence="1" id="KW-0863">Zinc-finger</keyword>
<accession>A0A9Q3H5H4</accession>
<comment type="caution">
    <text evidence="3">The sequence shown here is derived from an EMBL/GenBank/DDBJ whole genome shotgun (WGS) entry which is preliminary data.</text>
</comment>
<dbReference type="Proteomes" id="UP000765509">
    <property type="component" value="Unassembled WGS sequence"/>
</dbReference>
<dbReference type="EMBL" id="AVOT02011386">
    <property type="protein sequence ID" value="MBW0492026.1"/>
    <property type="molecule type" value="Genomic_DNA"/>
</dbReference>
<sequence length="484" mass="54060">MSVSTHSKKAADNDADAKPLSNKEVYSLINSLRSKVQSLKLACSSDADEVQSLCMQLSSPPPPGGSFQPLLCISTSAYDCFMQEPHHAADQFGKLQGDSSNFPEWVASTVLLLTPRFPSRILPLSLMDNHLRRIGKSHTSLTHQSPTILHSASVSFPHARRQRNFLTLSKGDAARAVVFTSSKLFVIINASQQGSEQAWELSPFVYHLSDLPEAPIHYSRPFSPYNPRPSLSLGEVRRPPNHLVDKFCASCFHCGRAGHWCAYCPHTRGVANPNPRPPSPMPFRPMRPATPDCHSQQGPGMHYHIEHVSKVQFMEQDASHKVLIDLDGCPGFLVTTTFDNHCWWLDVLAEEGTKSLSLHEWNERLGHACDKMVISFLEQHVPAFDTKCWKPFYCEVCATAKSTHWLARARTDILKPDPLDLLVSDIMDPFAGDTQGFCYLLTVRDHVSTYSVVYPLKAHSDDPDAVLDAIWQLQVWLCLTPKAL</sequence>
<proteinExistence type="predicted"/>
<evidence type="ECO:0000259" key="2">
    <source>
        <dbReference type="PROSITE" id="PS50158"/>
    </source>
</evidence>
<feature type="domain" description="CCHC-type" evidence="2">
    <location>
        <begin position="251"/>
        <end position="265"/>
    </location>
</feature>
<keyword evidence="4" id="KW-1185">Reference proteome</keyword>
<name>A0A9Q3H5H4_9BASI</name>
<gene>
    <name evidence="3" type="ORF">O181_031741</name>
</gene>